<dbReference type="Gene3D" id="2.140.10.30">
    <property type="entry name" value="Dipeptidylpeptidase IV, N-terminal domain"/>
    <property type="match status" value="1"/>
</dbReference>
<comment type="caution">
    <text evidence="4">The sequence shown here is derived from an EMBL/GenBank/DDBJ whole genome shotgun (WGS) entry which is preliminary data.</text>
</comment>
<evidence type="ECO:0000313" key="4">
    <source>
        <dbReference type="EMBL" id="SDM36896.1"/>
    </source>
</evidence>
<evidence type="ECO:0000259" key="3">
    <source>
        <dbReference type="Pfam" id="PF00930"/>
    </source>
</evidence>
<dbReference type="SUPFAM" id="SSF82171">
    <property type="entry name" value="DPP6 N-terminal domain-like"/>
    <property type="match status" value="1"/>
</dbReference>
<feature type="signal peptide" evidence="1">
    <location>
        <begin position="1"/>
        <end position="19"/>
    </location>
</feature>
<feature type="domain" description="Peptidase S9 prolyl oligopeptidase catalytic" evidence="2">
    <location>
        <begin position="517"/>
        <end position="711"/>
    </location>
</feature>
<dbReference type="InterPro" id="IPR029058">
    <property type="entry name" value="AB_hydrolase_fold"/>
</dbReference>
<protein>
    <submittedName>
        <fullName evidence="4">Dipeptidyl-peptidase-4</fullName>
    </submittedName>
</protein>
<dbReference type="Proteomes" id="UP000199242">
    <property type="component" value="Unassembled WGS sequence"/>
</dbReference>
<dbReference type="PANTHER" id="PTHR11731">
    <property type="entry name" value="PROTEASE FAMILY S9B,C DIPEPTIDYL-PEPTIDASE IV-RELATED"/>
    <property type="match status" value="1"/>
</dbReference>
<keyword evidence="5" id="KW-1185">Reference proteome</keyword>
<feature type="chain" id="PRO_5046760050" evidence="1">
    <location>
        <begin position="20"/>
        <end position="712"/>
    </location>
</feature>
<dbReference type="PANTHER" id="PTHR11731:SF193">
    <property type="entry name" value="DIPEPTIDYL PEPTIDASE 9"/>
    <property type="match status" value="1"/>
</dbReference>
<feature type="domain" description="Dipeptidylpeptidase IV N-terminal" evidence="3">
    <location>
        <begin position="131"/>
        <end position="429"/>
    </location>
</feature>
<name>A0ABY0R3K0_9FLAO</name>
<dbReference type="Pfam" id="PF00930">
    <property type="entry name" value="DPPIV_N"/>
    <property type="match status" value="1"/>
</dbReference>
<evidence type="ECO:0000256" key="1">
    <source>
        <dbReference type="SAM" id="SignalP"/>
    </source>
</evidence>
<dbReference type="RefSeq" id="WP_089745825.1">
    <property type="nucleotide sequence ID" value="NZ_FNHD01000027.1"/>
</dbReference>
<accession>A0ABY0R3K0</accession>
<gene>
    <name evidence="4" type="ORF">SAMN05216273_12714</name>
</gene>
<dbReference type="EMBL" id="FNHD01000027">
    <property type="protein sequence ID" value="SDM36896.1"/>
    <property type="molecule type" value="Genomic_DNA"/>
</dbReference>
<reference evidence="4 5" key="1">
    <citation type="submission" date="2016-10" db="EMBL/GenBank/DDBJ databases">
        <authorList>
            <person name="Varghese N."/>
            <person name="Submissions S."/>
        </authorList>
    </citation>
    <scope>NUCLEOTIDE SEQUENCE [LARGE SCALE GENOMIC DNA]</scope>
    <source>
        <strain evidence="4 5">CGMCC 1.10941</strain>
    </source>
</reference>
<dbReference type="SUPFAM" id="SSF53474">
    <property type="entry name" value="alpha/beta-Hydrolases"/>
    <property type="match status" value="1"/>
</dbReference>
<dbReference type="InterPro" id="IPR001375">
    <property type="entry name" value="Peptidase_S9_cat"/>
</dbReference>
<dbReference type="Pfam" id="PF00326">
    <property type="entry name" value="Peptidase_S9"/>
    <property type="match status" value="1"/>
</dbReference>
<proteinExistence type="predicted"/>
<dbReference type="Gene3D" id="3.40.50.1820">
    <property type="entry name" value="alpha/beta hydrolase"/>
    <property type="match status" value="1"/>
</dbReference>
<sequence>MKLYQFSLLMVVLGGTALAQTQKFTMAEAVNGMRSNLAVKNISQFSWSADSKSYIQSVKGGYLITDLKTNKQDTLISLYQVNKNFPDKKLKALPPVKFISNNNAYFTANNQMFWVERSGSDWKVKKNYTLDPETANVKTLADNQTIVYTVKNNLFINKNGKVTAITKDSDENIVNGQAVHRNEFGINEGIFTSPNSENVAFYRMDQTMVADYPVIDWSVTPAENHNIKYPMPGKTSHEVTIGVYNIKSQNTTFLKIDGEKDQYLTAVTWSPDSKYVFVGVLNRGQNHLKMNQYDAVTGNLVRTLFEESNDKYVEPQHPLMFFPNSNTDFIWQSQRTGYNHLFHYSLKKGLIAQITKGDWLVTDVLGFNDKKKEIYYVSTQETPLERHIYRINWNTFKTQRIDDAEGMHSAVLSNDGNHLYDTYSNANTPRVANIINTANLKFTNILTSENTLKNYLRPEIKEVTLKADDGTLLYGKMILPTNFDANKKYPVIVYLYNGPHLQIVTNSFPASGNLWYEYMAQNGYIIFTMDGRGSSNRGLKFEQAVFRNLGTVEMNDQMQGVKYLKSLPYVDSERMGIHGWSFGGFMTTSFMLRHPEVFKAGVAGGPVIDWKMYETMYTERYMDTPEENPQGYNTANLLDKVQNLKGKLLMIHGAQDDVVVWQHSVKFLKSAVDNGVQIDYFVYPGHPHNVVGKDRVHLMQKVTDYFDLYLKK</sequence>
<dbReference type="InterPro" id="IPR002469">
    <property type="entry name" value="Peptidase_S9B_N"/>
</dbReference>
<dbReference type="InterPro" id="IPR050278">
    <property type="entry name" value="Serine_Prot_S9B/DPPIV"/>
</dbReference>
<evidence type="ECO:0000313" key="5">
    <source>
        <dbReference type="Proteomes" id="UP000199242"/>
    </source>
</evidence>
<organism evidence="4 5">
    <name type="scientific">Chryseobacterium taihuense</name>
    <dbReference type="NCBI Taxonomy" id="1141221"/>
    <lineage>
        <taxon>Bacteria</taxon>
        <taxon>Pseudomonadati</taxon>
        <taxon>Bacteroidota</taxon>
        <taxon>Flavobacteriia</taxon>
        <taxon>Flavobacteriales</taxon>
        <taxon>Weeksellaceae</taxon>
        <taxon>Chryseobacterium group</taxon>
        <taxon>Chryseobacterium</taxon>
    </lineage>
</organism>
<keyword evidence="1" id="KW-0732">Signal</keyword>
<evidence type="ECO:0000259" key="2">
    <source>
        <dbReference type="Pfam" id="PF00326"/>
    </source>
</evidence>